<organism evidence="2">
    <name type="scientific">Daucus carota subsp. sativus</name>
    <name type="common">Carrot</name>
    <dbReference type="NCBI Taxonomy" id="79200"/>
    <lineage>
        <taxon>Eukaryota</taxon>
        <taxon>Viridiplantae</taxon>
        <taxon>Streptophyta</taxon>
        <taxon>Embryophyta</taxon>
        <taxon>Tracheophyta</taxon>
        <taxon>Spermatophyta</taxon>
        <taxon>Magnoliopsida</taxon>
        <taxon>eudicotyledons</taxon>
        <taxon>Gunneridae</taxon>
        <taxon>Pentapetalae</taxon>
        <taxon>asterids</taxon>
        <taxon>campanulids</taxon>
        <taxon>Apiales</taxon>
        <taxon>Apiaceae</taxon>
        <taxon>Apioideae</taxon>
        <taxon>Scandiceae</taxon>
        <taxon>Daucinae</taxon>
        <taxon>Daucus</taxon>
        <taxon>Daucus sect. Daucus</taxon>
    </lineage>
</organism>
<proteinExistence type="predicted"/>
<feature type="compositionally biased region" description="Polar residues" evidence="1">
    <location>
        <begin position="540"/>
        <end position="559"/>
    </location>
</feature>
<dbReference type="OMA" id="EMSGCGK"/>
<name>A0A166C5F8_DAUCS</name>
<evidence type="ECO:0008006" key="3">
    <source>
        <dbReference type="Google" id="ProtNLM"/>
    </source>
</evidence>
<feature type="region of interest" description="Disordered" evidence="1">
    <location>
        <begin position="198"/>
        <end position="223"/>
    </location>
</feature>
<feature type="compositionally biased region" description="Polar residues" evidence="1">
    <location>
        <begin position="160"/>
        <end position="175"/>
    </location>
</feature>
<dbReference type="Gramene" id="KZN03311">
    <property type="protein sequence ID" value="KZN03311"/>
    <property type="gene ID" value="DCAR_012067"/>
</dbReference>
<feature type="compositionally biased region" description="Basic and acidic residues" evidence="1">
    <location>
        <begin position="705"/>
        <end position="718"/>
    </location>
</feature>
<dbReference type="PANTHER" id="PTHR34282">
    <property type="entry name" value="OS01G0228800 PROTEIN-RELATED"/>
    <property type="match status" value="1"/>
</dbReference>
<accession>A0A166C5F8</accession>
<feature type="compositionally biased region" description="Basic and acidic residues" evidence="1">
    <location>
        <begin position="147"/>
        <end position="157"/>
    </location>
</feature>
<protein>
    <recommendedName>
        <fullName evidence="3">DUF4378 domain-containing protein</fullName>
    </recommendedName>
</protein>
<reference evidence="2" key="1">
    <citation type="journal article" date="2016" name="Nat. Genet.">
        <title>A high-quality carrot genome assembly provides new insights into carotenoid accumulation and asterid genome evolution.</title>
        <authorList>
            <person name="Iorizzo M."/>
            <person name="Ellison S."/>
            <person name="Senalik D."/>
            <person name="Zeng P."/>
            <person name="Satapoomin P."/>
            <person name="Huang J."/>
            <person name="Bowman M."/>
            <person name="Iovene M."/>
            <person name="Sanseverino W."/>
            <person name="Cavagnaro P."/>
            <person name="Yildiz M."/>
            <person name="Macko-Podgorni A."/>
            <person name="Moranska E."/>
            <person name="Grzebelus E."/>
            <person name="Grzebelus D."/>
            <person name="Ashrafi H."/>
            <person name="Zheng Z."/>
            <person name="Cheng S."/>
            <person name="Spooner D."/>
            <person name="Van Deynze A."/>
            <person name="Simon P."/>
        </authorList>
    </citation>
    <scope>NUCLEOTIDE SEQUENCE [LARGE SCALE GENOMIC DNA]</scope>
    <source>
        <tissue evidence="2">Leaf</tissue>
    </source>
</reference>
<feature type="compositionally biased region" description="Basic and acidic residues" evidence="1">
    <location>
        <begin position="443"/>
        <end position="453"/>
    </location>
</feature>
<evidence type="ECO:0000313" key="2">
    <source>
        <dbReference type="EMBL" id="KZN03311.1"/>
    </source>
</evidence>
<gene>
    <name evidence="2" type="ORF">DCAR_012067</name>
</gene>
<feature type="region of interest" description="Disordered" evidence="1">
    <location>
        <begin position="516"/>
        <end position="594"/>
    </location>
</feature>
<dbReference type="PANTHER" id="PTHR34282:SF2">
    <property type="entry name" value="DUF3741 DOMAIN-CONTAINING PROTEIN"/>
    <property type="match status" value="1"/>
</dbReference>
<dbReference type="STRING" id="79200.A0A166C5F8"/>
<sequence length="888" mass="99446">MPPENLRSIAYRSFVTCDDPKGVVNCGIRRHKSSKKLEEKLEQPKMLKKVNSTLRYEEKKEVVSKGGMEESHRSSSFQLMEVSRGAQKLNQVIDSWSRRASFDGGSKDYAKDLLLGALDLQDSLAMLGELQEASQYRTNLKKKEKEKPCVSKVDEVGIARTSSDRYGNPKYQNPRPSGDGSSRDCYDELREVIRDSLARQNLLPTQSSRESARQNLSTPQSFRENAYFDRKKMNSYGDIPSTSSSSISSMTYSHDFASSVSTSSSKIPEGKPRTSNLVAKLMGLEDISSKPLQPALQKHLQRESVLSQTPIFDVDMNKERKPQFVGQKMDRSMTLEEIIDNMQFQGLLKHNQHQAYHQNTSFKERRVSYDASPIVLIKPTYPGVEVKKHSPHRFIPDEAALNSEIKQRFWKTEEEITSKIKEYPRRPSNSNESRRKLHSGDSVVKKLSPEKGAKTSRNVLAKPRDVEVISEKKVSSNKINASVPISPSPPKEIVVKKIDKIRKATSKKKLPEIEDVISKSVPESHGHDSVPTMKLRKSETGSSNLSKNSGTQRKGSGLNSPIKHTKSTSSCGDSVQKRTVKNSKPVKEPVTANRSIPKAEKLQKSMQVPSIVHNDDNNMAHIKEKLSSKMVDSEPDVQLVLEEEMDDSEIPKKENCDSNLDKFCEDSAHPTTLLCEDSAHPTLLENGTDSAHPTQLINGTIRHDEAPEQSKHDSKESDVFQPETTKATPETLQLVEEPSENFDASQQIVSSTLTGVYDSAPLDSKLLVDYASELLEIKNHKLLMNPFLNLANDSRLCMSNNNLLEEARIGMENLRSYGQPGLNSAPASDIVFSVLERDLRCKGVAADGPWNLGWREGFTNNQVEQIVSDLEKLVFRELIDEVLADSVV</sequence>
<dbReference type="AlphaFoldDB" id="A0A166C5F8"/>
<dbReference type="EMBL" id="LNRQ01000003">
    <property type="protein sequence ID" value="KZN03311.1"/>
    <property type="molecule type" value="Genomic_DNA"/>
</dbReference>
<feature type="region of interest" description="Disordered" evidence="1">
    <location>
        <begin position="423"/>
        <end position="459"/>
    </location>
</feature>
<evidence type="ECO:0000256" key="1">
    <source>
        <dbReference type="SAM" id="MobiDB-lite"/>
    </source>
</evidence>
<feature type="region of interest" description="Disordered" evidence="1">
    <location>
        <begin position="147"/>
        <end position="184"/>
    </location>
</feature>
<feature type="region of interest" description="Disordered" evidence="1">
    <location>
        <begin position="705"/>
        <end position="727"/>
    </location>
</feature>
<comment type="caution">
    <text evidence="2">The sequence shown here is derived from an EMBL/GenBank/DDBJ whole genome shotgun (WGS) entry which is preliminary data.</text>
</comment>